<protein>
    <submittedName>
        <fullName evidence="1">Uncharacterized protein</fullName>
    </submittedName>
</protein>
<reference evidence="1" key="1">
    <citation type="submission" date="2021-01" db="EMBL/GenBank/DDBJ databases">
        <title>Phytophthora aleatoria, a newly-described species from Pinus radiata is distinct from Phytophthora cactorum isolates based on comparative genomics.</title>
        <authorList>
            <person name="Mcdougal R."/>
            <person name="Panda P."/>
            <person name="Williams N."/>
            <person name="Studholme D.J."/>
        </authorList>
    </citation>
    <scope>NUCLEOTIDE SEQUENCE</scope>
    <source>
        <strain evidence="1">NZFS 4037</strain>
    </source>
</reference>
<evidence type="ECO:0000313" key="1">
    <source>
        <dbReference type="EMBL" id="KAG6969310.1"/>
    </source>
</evidence>
<sequence>MNDSAVDAKRLALLRYQRERTRVKTRLQCAEQFDVLSEFAVENWRELSEDEYTQWLDDECLTDRWYLSLCTTRGTVGVVLHQNSIESHHRTTKTTAVSHLRAATRLVLTGTLPKILDECAMAIGSDNIRHFASGPGGAQDLQEAVGTTVIFRPTEENRDG</sequence>
<name>A0A8J5MH02_9STRA</name>
<evidence type="ECO:0000313" key="2">
    <source>
        <dbReference type="Proteomes" id="UP000709295"/>
    </source>
</evidence>
<proteinExistence type="predicted"/>
<dbReference type="EMBL" id="JAENGY010000211">
    <property type="protein sequence ID" value="KAG6969310.1"/>
    <property type="molecule type" value="Genomic_DNA"/>
</dbReference>
<organism evidence="1 2">
    <name type="scientific">Phytophthora aleatoria</name>
    <dbReference type="NCBI Taxonomy" id="2496075"/>
    <lineage>
        <taxon>Eukaryota</taxon>
        <taxon>Sar</taxon>
        <taxon>Stramenopiles</taxon>
        <taxon>Oomycota</taxon>
        <taxon>Peronosporomycetes</taxon>
        <taxon>Peronosporales</taxon>
        <taxon>Peronosporaceae</taxon>
        <taxon>Phytophthora</taxon>
    </lineage>
</organism>
<keyword evidence="2" id="KW-1185">Reference proteome</keyword>
<gene>
    <name evidence="1" type="ORF">JG688_00005362</name>
</gene>
<dbReference type="Proteomes" id="UP000709295">
    <property type="component" value="Unassembled WGS sequence"/>
</dbReference>
<accession>A0A8J5MH02</accession>
<dbReference type="AlphaFoldDB" id="A0A8J5MH02"/>
<comment type="caution">
    <text evidence="1">The sequence shown here is derived from an EMBL/GenBank/DDBJ whole genome shotgun (WGS) entry which is preliminary data.</text>
</comment>